<feature type="region of interest" description="Disordered" evidence="1">
    <location>
        <begin position="1"/>
        <end position="171"/>
    </location>
</feature>
<dbReference type="Proteomes" id="UP000193920">
    <property type="component" value="Unassembled WGS sequence"/>
</dbReference>
<reference evidence="2 3" key="1">
    <citation type="submission" date="2016-08" db="EMBL/GenBank/DDBJ databases">
        <title>A Parts List for Fungal Cellulosomes Revealed by Comparative Genomics.</title>
        <authorList>
            <consortium name="DOE Joint Genome Institute"/>
            <person name="Haitjema C.H."/>
            <person name="Gilmore S.P."/>
            <person name="Henske J.K."/>
            <person name="Solomon K.V."/>
            <person name="De Groot R."/>
            <person name="Kuo A."/>
            <person name="Mondo S.J."/>
            <person name="Salamov A.A."/>
            <person name="Labutti K."/>
            <person name="Zhao Z."/>
            <person name="Chiniquy J."/>
            <person name="Barry K."/>
            <person name="Brewer H.M."/>
            <person name="Purvine S.O."/>
            <person name="Wright A.T."/>
            <person name="Boxma B."/>
            <person name="Van Alen T."/>
            <person name="Hackstein J.H."/>
            <person name="Baker S.E."/>
            <person name="Grigoriev I.V."/>
            <person name="O'Malley M.A."/>
        </authorList>
    </citation>
    <scope>NUCLEOTIDE SEQUENCE [LARGE SCALE GENOMIC DNA]</scope>
    <source>
        <strain evidence="2 3">G1</strain>
    </source>
</reference>
<accession>A0A1Y1Z433</accession>
<name>A0A1Y1Z433_9FUNG</name>
<feature type="compositionally biased region" description="Polar residues" evidence="1">
    <location>
        <begin position="105"/>
        <end position="116"/>
    </location>
</feature>
<feature type="compositionally biased region" description="Low complexity" evidence="1">
    <location>
        <begin position="117"/>
        <end position="149"/>
    </location>
</feature>
<evidence type="ECO:0000313" key="2">
    <source>
        <dbReference type="EMBL" id="ORY04884.1"/>
    </source>
</evidence>
<evidence type="ECO:0000256" key="1">
    <source>
        <dbReference type="SAM" id="MobiDB-lite"/>
    </source>
</evidence>
<comment type="caution">
    <text evidence="2">The sequence shown here is derived from an EMBL/GenBank/DDBJ whole genome shotgun (WGS) entry which is preliminary data.</text>
</comment>
<dbReference type="EMBL" id="MCOG01000457">
    <property type="protein sequence ID" value="ORY04884.1"/>
    <property type="molecule type" value="Genomic_DNA"/>
</dbReference>
<keyword evidence="3" id="KW-1185">Reference proteome</keyword>
<dbReference type="OrthoDB" id="2159545at2759"/>
<organism evidence="2 3">
    <name type="scientific">Neocallimastix californiae</name>
    <dbReference type="NCBI Taxonomy" id="1754190"/>
    <lineage>
        <taxon>Eukaryota</taxon>
        <taxon>Fungi</taxon>
        <taxon>Fungi incertae sedis</taxon>
        <taxon>Chytridiomycota</taxon>
        <taxon>Chytridiomycota incertae sedis</taxon>
        <taxon>Neocallimastigomycetes</taxon>
        <taxon>Neocallimastigales</taxon>
        <taxon>Neocallimastigaceae</taxon>
        <taxon>Neocallimastix</taxon>
    </lineage>
</organism>
<sequence>MVKNYKSKLNDGYTPPPPTGTPLYHPEEEAEIPPKRTNIPPRRMNPPPMNSVPPQGINRPPMNQGYQQYNQPRFNQPNYNNPQFNQSPMRPFNNGPQYGAPPQYGSPQFASQSPGFNPNYYPNQNYQRPMPQLAYNRNNSYPPAPNNANGSVVPPRRDRYDTSFVNGGGQYYSDPSYRMPFPK</sequence>
<evidence type="ECO:0000313" key="3">
    <source>
        <dbReference type="Proteomes" id="UP000193920"/>
    </source>
</evidence>
<proteinExistence type="predicted"/>
<protein>
    <submittedName>
        <fullName evidence="2">Uncharacterized protein</fullName>
    </submittedName>
</protein>
<dbReference type="AlphaFoldDB" id="A0A1Y1Z433"/>
<feature type="compositionally biased region" description="Low complexity" evidence="1">
    <location>
        <begin position="66"/>
        <end position="86"/>
    </location>
</feature>
<gene>
    <name evidence="2" type="ORF">LY90DRAFT_212447</name>
</gene>